<evidence type="ECO:0000256" key="5">
    <source>
        <dbReference type="ARBA" id="ARBA00022475"/>
    </source>
</evidence>
<evidence type="ECO:0000256" key="2">
    <source>
        <dbReference type="ARBA" id="ARBA00010004"/>
    </source>
</evidence>
<evidence type="ECO:0000256" key="3">
    <source>
        <dbReference type="ARBA" id="ARBA00020392"/>
    </source>
</evidence>
<evidence type="ECO:0000256" key="4">
    <source>
        <dbReference type="ARBA" id="ARBA00022448"/>
    </source>
</evidence>
<organism evidence="12 13">
    <name type="scientific">Oceanisphaera pacifica</name>
    <dbReference type="NCBI Taxonomy" id="2818389"/>
    <lineage>
        <taxon>Bacteria</taxon>
        <taxon>Pseudomonadati</taxon>
        <taxon>Pseudomonadota</taxon>
        <taxon>Gammaproteobacteria</taxon>
        <taxon>Aeromonadales</taxon>
        <taxon>Aeromonadaceae</taxon>
        <taxon>Oceanisphaera</taxon>
    </lineage>
</organism>
<feature type="coiled-coil region" evidence="11">
    <location>
        <begin position="16"/>
        <end position="130"/>
    </location>
</feature>
<comment type="similarity">
    <text evidence="2">Belongs to the FliJ family.</text>
</comment>
<dbReference type="NCBIfam" id="TIGR02473">
    <property type="entry name" value="flagell_FliJ"/>
    <property type="match status" value="1"/>
</dbReference>
<dbReference type="InterPro" id="IPR052570">
    <property type="entry name" value="FliJ"/>
</dbReference>
<keyword evidence="11" id="KW-0175">Coiled coil</keyword>
<dbReference type="Proteomes" id="UP000664882">
    <property type="component" value="Unassembled WGS sequence"/>
</dbReference>
<evidence type="ECO:0000313" key="13">
    <source>
        <dbReference type="Proteomes" id="UP000664882"/>
    </source>
</evidence>
<dbReference type="InterPro" id="IPR053716">
    <property type="entry name" value="Flag_assembly_chemotaxis_eff"/>
</dbReference>
<evidence type="ECO:0000256" key="11">
    <source>
        <dbReference type="SAM" id="Coils"/>
    </source>
</evidence>
<evidence type="ECO:0000256" key="6">
    <source>
        <dbReference type="ARBA" id="ARBA00022500"/>
    </source>
</evidence>
<keyword evidence="8" id="KW-0653">Protein transport</keyword>
<evidence type="ECO:0000313" key="12">
    <source>
        <dbReference type="EMBL" id="MBO1519186.1"/>
    </source>
</evidence>
<comment type="subcellular location">
    <subcellularLocation>
        <location evidence="1">Cell membrane</location>
        <topology evidence="1">Peripheral membrane protein</topology>
        <orientation evidence="1">Cytoplasmic side</orientation>
    </subcellularLocation>
</comment>
<evidence type="ECO:0000256" key="9">
    <source>
        <dbReference type="ARBA" id="ARBA00023136"/>
    </source>
</evidence>
<keyword evidence="7" id="KW-1005">Bacterial flagellum biogenesis</keyword>
<keyword evidence="4" id="KW-0813">Transport</keyword>
<accession>A0ABS3NF35</accession>
<dbReference type="PANTHER" id="PTHR38786:SF1">
    <property type="entry name" value="FLAGELLAR FLIJ PROTEIN"/>
    <property type="match status" value="1"/>
</dbReference>
<dbReference type="Pfam" id="PF02050">
    <property type="entry name" value="FliJ"/>
    <property type="match status" value="1"/>
</dbReference>
<evidence type="ECO:0000256" key="7">
    <source>
        <dbReference type="ARBA" id="ARBA00022795"/>
    </source>
</evidence>
<keyword evidence="5" id="KW-1003">Cell membrane</keyword>
<proteinExistence type="inferred from homology"/>
<keyword evidence="6" id="KW-0145">Chemotaxis</keyword>
<dbReference type="RefSeq" id="WP_208005008.1">
    <property type="nucleotide sequence ID" value="NZ_JAGDFX010000005.1"/>
</dbReference>
<protein>
    <recommendedName>
        <fullName evidence="3">Flagellar FliJ protein</fullName>
    </recommendedName>
</protein>
<keyword evidence="9" id="KW-0472">Membrane</keyword>
<keyword evidence="12" id="KW-0966">Cell projection</keyword>
<keyword evidence="12" id="KW-0969">Cilium</keyword>
<evidence type="ECO:0000256" key="1">
    <source>
        <dbReference type="ARBA" id="ARBA00004413"/>
    </source>
</evidence>
<dbReference type="InterPro" id="IPR012823">
    <property type="entry name" value="Flagell_FliJ"/>
</dbReference>
<name>A0ABS3NF35_9GAMM</name>
<reference evidence="12 13" key="1">
    <citation type="submission" date="2021-03" db="EMBL/GenBank/DDBJ databases">
        <title>Oceanisphaera sp. nov., isolated from the intestine.</title>
        <authorList>
            <person name="Zhao L.-H."/>
            <person name="Shi L.-F."/>
        </authorList>
    </citation>
    <scope>NUCLEOTIDE SEQUENCE [LARGE SCALE GENOMIC DNA]</scope>
    <source>
        <strain evidence="12 13">DM8</strain>
    </source>
</reference>
<keyword evidence="13" id="KW-1185">Reference proteome</keyword>
<comment type="caution">
    <text evidence="12">The sequence shown here is derived from an EMBL/GenBank/DDBJ whole genome shotgun (WGS) entry which is preliminary data.</text>
</comment>
<gene>
    <name evidence="12" type="primary">fliJ</name>
    <name evidence="12" type="ORF">J3U76_05995</name>
</gene>
<keyword evidence="12" id="KW-0282">Flagellum</keyword>
<evidence type="ECO:0000256" key="8">
    <source>
        <dbReference type="ARBA" id="ARBA00022927"/>
    </source>
</evidence>
<dbReference type="EMBL" id="JAGDFX010000005">
    <property type="protein sequence ID" value="MBO1519186.1"/>
    <property type="molecule type" value="Genomic_DNA"/>
</dbReference>
<dbReference type="PANTHER" id="PTHR38786">
    <property type="entry name" value="FLAGELLAR FLIJ PROTEIN"/>
    <property type="match status" value="1"/>
</dbReference>
<evidence type="ECO:0000256" key="10">
    <source>
        <dbReference type="ARBA" id="ARBA00023225"/>
    </source>
</evidence>
<keyword evidence="10" id="KW-1006">Bacterial flagellum protein export</keyword>
<sequence length="146" mass="17499">MSKALHLLLDQLDDKERKAVADLGAAQLQLQQLEQQQQMLSQYQRNYSEQFQQRGREGLSSHEFGHFQGFINKLELAQEQQQDGLKQAREQLEKTRTDWMAVRARKQAIEKLLEREAERKQVESNRQEQKMMDNMAIYRFYQQKKR</sequence>
<dbReference type="Gene3D" id="1.10.287.1700">
    <property type="match status" value="1"/>
</dbReference>